<evidence type="ECO:0000256" key="20">
    <source>
        <dbReference type="ARBA" id="ARBA00023054"/>
    </source>
</evidence>
<dbReference type="PANTHER" id="PTHR45915">
    <property type="entry name" value="TRANSCRIPTION INTERMEDIARY FACTOR"/>
    <property type="match status" value="1"/>
</dbReference>
<evidence type="ECO:0000256" key="16">
    <source>
        <dbReference type="ARBA" id="ARBA00022833"/>
    </source>
</evidence>
<keyword evidence="15" id="KW-0833">Ubl conjugation pathway</keyword>
<evidence type="ECO:0000256" key="18">
    <source>
        <dbReference type="ARBA" id="ARBA00022989"/>
    </source>
</evidence>
<evidence type="ECO:0000256" key="2">
    <source>
        <dbReference type="ARBA" id="ARBA00004123"/>
    </source>
</evidence>
<feature type="domain" description="C2" evidence="37">
    <location>
        <begin position="1325"/>
        <end position="1458"/>
    </location>
</feature>
<keyword evidence="18 36" id="KW-1133">Transmembrane helix</keyword>
<keyword evidence="26" id="KW-0539">Nucleus</keyword>
<evidence type="ECO:0000313" key="43">
    <source>
        <dbReference type="Proteomes" id="UP000233556"/>
    </source>
</evidence>
<evidence type="ECO:0000256" key="17">
    <source>
        <dbReference type="ARBA" id="ARBA00022837"/>
    </source>
</evidence>
<keyword evidence="19" id="KW-0805">Transcription regulation</keyword>
<dbReference type="FunFam" id="3.30.40.10:FF:000123">
    <property type="entry name" value="E3 ubiquitin-protein ligase TRIM33"/>
    <property type="match status" value="1"/>
</dbReference>
<evidence type="ECO:0000259" key="38">
    <source>
        <dbReference type="PROSITE" id="PS50014"/>
    </source>
</evidence>
<evidence type="ECO:0000256" key="15">
    <source>
        <dbReference type="ARBA" id="ARBA00022786"/>
    </source>
</evidence>
<dbReference type="InterPro" id="IPR001841">
    <property type="entry name" value="Znf_RING"/>
</dbReference>
<dbReference type="FunFam" id="3.30.160.60:FF:000074">
    <property type="entry name" value="Tripartite motif containing 66"/>
    <property type="match status" value="1"/>
</dbReference>
<dbReference type="InterPro" id="IPR008409">
    <property type="entry name" value="SPF27"/>
</dbReference>
<dbReference type="PROSITE" id="PS50004">
    <property type="entry name" value="C2"/>
    <property type="match status" value="2"/>
</dbReference>
<dbReference type="SUPFAM" id="SSF49562">
    <property type="entry name" value="C2 domain (Calcium/lipid-binding domain, CaLB)"/>
    <property type="match status" value="2"/>
</dbReference>
<dbReference type="InterPro" id="IPR003649">
    <property type="entry name" value="Bbox_C"/>
</dbReference>
<dbReference type="PANTHER" id="PTHR45915:SF3">
    <property type="entry name" value="E3 UBIQUITIN-PROTEIN LIGASE TRIM33"/>
    <property type="match status" value="1"/>
</dbReference>
<gene>
    <name evidence="42" type="ORF">llap_7267</name>
</gene>
<comment type="catalytic activity">
    <reaction evidence="1">
        <text>S-ubiquitinyl-[E2 ubiquitin-conjugating enzyme]-L-cysteine + [acceptor protein]-L-lysine = [E2 ubiquitin-conjugating enzyme]-L-cysteine + N(6)-ubiquitinyl-[acceptor protein]-L-lysine.</text>
        <dbReference type="EC" id="2.3.2.27"/>
    </reaction>
</comment>
<dbReference type="GO" id="GO:0005681">
    <property type="term" value="C:spliceosomal complex"/>
    <property type="evidence" value="ECO:0007669"/>
    <property type="project" value="UniProtKB-KW"/>
</dbReference>
<dbReference type="InterPro" id="IPR013083">
    <property type="entry name" value="Znf_RING/FYVE/PHD"/>
</dbReference>
<evidence type="ECO:0000256" key="27">
    <source>
        <dbReference type="ARBA" id="ARBA00023329"/>
    </source>
</evidence>
<dbReference type="FunFam" id="2.60.40.150:FF:000005">
    <property type="entry name" value="Synaptotagmin 6"/>
    <property type="match status" value="1"/>
</dbReference>
<dbReference type="GO" id="GO:0030658">
    <property type="term" value="C:transport vesicle membrane"/>
    <property type="evidence" value="ECO:0007669"/>
    <property type="project" value="UniProtKB-SubCell"/>
</dbReference>
<dbReference type="Gene3D" id="1.20.920.10">
    <property type="entry name" value="Bromodomain-like"/>
    <property type="match status" value="1"/>
</dbReference>
<evidence type="ECO:0000256" key="8">
    <source>
        <dbReference type="ARBA" id="ARBA00022664"/>
    </source>
</evidence>
<feature type="domain" description="Bromo" evidence="38">
    <location>
        <begin position="806"/>
        <end position="864"/>
    </location>
</feature>
<dbReference type="FunFam" id="2.60.40.150:FF:000011">
    <property type="entry name" value="Synaptotagmin 6"/>
    <property type="match status" value="1"/>
</dbReference>
<dbReference type="PROSITE" id="PS50089">
    <property type="entry name" value="ZF_RING_2"/>
    <property type="match status" value="1"/>
</dbReference>
<dbReference type="SUPFAM" id="SSF57850">
    <property type="entry name" value="RING/U-box"/>
    <property type="match status" value="1"/>
</dbReference>
<dbReference type="GO" id="GO:0003677">
    <property type="term" value="F:DNA binding"/>
    <property type="evidence" value="ECO:0007669"/>
    <property type="project" value="UniProtKB-KW"/>
</dbReference>
<dbReference type="Pfam" id="PF00168">
    <property type="entry name" value="C2"/>
    <property type="match status" value="2"/>
</dbReference>
<comment type="subcellular location">
    <subcellularLocation>
        <location evidence="3">Cytoplasmic vesicle</location>
        <location evidence="3">Secretory vesicle membrane</location>
        <topology evidence="3">Single-pass membrane protein</topology>
    </subcellularLocation>
    <subcellularLocation>
        <location evidence="2">Nucleus</location>
    </subcellularLocation>
</comment>
<dbReference type="SUPFAM" id="SSF47370">
    <property type="entry name" value="Bromodomain"/>
    <property type="match status" value="1"/>
</dbReference>
<dbReference type="InterPro" id="IPR017907">
    <property type="entry name" value="Znf_RING_CS"/>
</dbReference>
<dbReference type="SUPFAM" id="SSF57845">
    <property type="entry name" value="B-box zinc-binding domain"/>
    <property type="match status" value="1"/>
</dbReference>
<feature type="domain" description="PHD-type" evidence="39">
    <location>
        <begin position="730"/>
        <end position="777"/>
    </location>
</feature>
<dbReference type="PRINTS" id="PR00360">
    <property type="entry name" value="C2DOMAIN"/>
</dbReference>
<dbReference type="Gene3D" id="3.30.160.60">
    <property type="entry name" value="Classic Zinc Finger"/>
    <property type="match status" value="1"/>
</dbReference>
<dbReference type="SMART" id="SM00249">
    <property type="entry name" value="PHD"/>
    <property type="match status" value="2"/>
</dbReference>
<feature type="compositionally biased region" description="Low complexity" evidence="35">
    <location>
        <begin position="601"/>
        <end position="617"/>
    </location>
</feature>
<dbReference type="SMART" id="SM00184">
    <property type="entry name" value="RING"/>
    <property type="match status" value="2"/>
</dbReference>
<dbReference type="GO" id="GO:0000785">
    <property type="term" value="C:chromatin"/>
    <property type="evidence" value="ECO:0007669"/>
    <property type="project" value="TreeGrafter"/>
</dbReference>
<evidence type="ECO:0000256" key="3">
    <source>
        <dbReference type="ARBA" id="ARBA00004160"/>
    </source>
</evidence>
<accession>A0A2I0U8P8</accession>
<keyword evidence="12" id="KW-0747">Spliceosome</keyword>
<evidence type="ECO:0000259" key="37">
    <source>
        <dbReference type="PROSITE" id="PS50004"/>
    </source>
</evidence>
<evidence type="ECO:0000256" key="7">
    <source>
        <dbReference type="ARBA" id="ARBA00022491"/>
    </source>
</evidence>
<feature type="coiled-coil region" evidence="34">
    <location>
        <begin position="100"/>
        <end position="127"/>
    </location>
</feature>
<keyword evidence="43" id="KW-1185">Reference proteome</keyword>
<evidence type="ECO:0000256" key="21">
    <source>
        <dbReference type="ARBA" id="ARBA00023117"/>
    </source>
</evidence>
<dbReference type="InterPro" id="IPR001487">
    <property type="entry name" value="Bromodomain"/>
</dbReference>
<evidence type="ECO:0000256" key="13">
    <source>
        <dbReference type="ARBA" id="ARBA00022737"/>
    </source>
</evidence>
<evidence type="ECO:0000256" key="30">
    <source>
        <dbReference type="ARBA" id="ARBA00076817"/>
    </source>
</evidence>
<feature type="region of interest" description="Disordered" evidence="35">
    <location>
        <begin position="684"/>
        <end position="710"/>
    </location>
</feature>
<dbReference type="Gene3D" id="2.60.40.150">
    <property type="entry name" value="C2 domain"/>
    <property type="match status" value="2"/>
</dbReference>
<dbReference type="PROSITE" id="PS50016">
    <property type="entry name" value="ZF_PHD_2"/>
    <property type="match status" value="1"/>
</dbReference>
<dbReference type="CDD" id="cd19847">
    <property type="entry name" value="Bbox1_TIF1g_C-VI"/>
    <property type="match status" value="1"/>
</dbReference>
<dbReference type="Pfam" id="PF00643">
    <property type="entry name" value="zf-B_box"/>
    <property type="match status" value="1"/>
</dbReference>
<dbReference type="InterPro" id="IPR036427">
    <property type="entry name" value="Bromodomain-like_sf"/>
</dbReference>
<feature type="domain" description="B box-type" evidence="41">
    <location>
        <begin position="300"/>
        <end position="341"/>
    </location>
</feature>
<dbReference type="InterPro" id="IPR000315">
    <property type="entry name" value="Znf_B-box"/>
</dbReference>
<evidence type="ECO:0000256" key="25">
    <source>
        <dbReference type="ARBA" id="ARBA00023187"/>
    </source>
</evidence>
<dbReference type="GO" id="GO:0008270">
    <property type="term" value="F:zinc ion binding"/>
    <property type="evidence" value="ECO:0007669"/>
    <property type="project" value="UniProtKB-KW"/>
</dbReference>
<evidence type="ECO:0000256" key="9">
    <source>
        <dbReference type="ARBA" id="ARBA00022679"/>
    </source>
</evidence>
<evidence type="ECO:0000256" key="34">
    <source>
        <dbReference type="SAM" id="Coils"/>
    </source>
</evidence>
<feature type="domain" description="C2" evidence="37">
    <location>
        <begin position="1193"/>
        <end position="1314"/>
    </location>
</feature>
<feature type="compositionally biased region" description="Polar residues" evidence="35">
    <location>
        <begin position="688"/>
        <end position="700"/>
    </location>
</feature>
<reference evidence="43" key="2">
    <citation type="submission" date="2017-12" db="EMBL/GenBank/DDBJ databases">
        <title>Genome sequence of the Bar-tailed Godwit (Limosa lapponica baueri).</title>
        <authorList>
            <person name="Lima N.C.B."/>
            <person name="Parody-Merino A.M."/>
            <person name="Battley P.F."/>
            <person name="Fidler A.E."/>
            <person name="Prosdocimi F."/>
        </authorList>
    </citation>
    <scope>NUCLEOTIDE SEQUENCE [LARGE SCALE GENOMIC DNA]</scope>
</reference>
<dbReference type="PRINTS" id="PR00399">
    <property type="entry name" value="SYNAPTOTAGMN"/>
</dbReference>
<dbReference type="InterPro" id="IPR035892">
    <property type="entry name" value="C2_domain_sf"/>
</dbReference>
<feature type="domain" description="B box-type" evidence="41">
    <location>
        <begin position="240"/>
        <end position="287"/>
    </location>
</feature>
<evidence type="ECO:0000256" key="11">
    <source>
        <dbReference type="ARBA" id="ARBA00022723"/>
    </source>
</evidence>
<dbReference type="InterPro" id="IPR019786">
    <property type="entry name" value="Zinc_finger_PHD-type_CS"/>
</dbReference>
<evidence type="ECO:0000259" key="40">
    <source>
        <dbReference type="PROSITE" id="PS50089"/>
    </source>
</evidence>
<comment type="similarity">
    <text evidence="5">Belongs to the synaptotagmin family.</text>
</comment>
<dbReference type="OrthoDB" id="1870062at2759"/>
<keyword evidence="11" id="KW-0479">Metal-binding</keyword>
<dbReference type="FunFam" id="3.30.40.10:FF:000246">
    <property type="entry name" value="E3 ubiquitin-protein ligase TRIM33 isoform X2"/>
    <property type="match status" value="1"/>
</dbReference>
<dbReference type="SMART" id="SM00502">
    <property type="entry name" value="BBC"/>
    <property type="match status" value="1"/>
</dbReference>
<dbReference type="GO" id="GO:0008380">
    <property type="term" value="P:RNA splicing"/>
    <property type="evidence" value="ECO:0007669"/>
    <property type="project" value="UniProtKB-KW"/>
</dbReference>
<dbReference type="GO" id="GO:0006397">
    <property type="term" value="P:mRNA processing"/>
    <property type="evidence" value="ECO:0007669"/>
    <property type="project" value="UniProtKB-KW"/>
</dbReference>
<dbReference type="CDD" id="cd19830">
    <property type="entry name" value="Bbox2_TIF1g_C-VI"/>
    <property type="match status" value="1"/>
</dbReference>
<dbReference type="SMART" id="SM00239">
    <property type="entry name" value="C2"/>
    <property type="match status" value="2"/>
</dbReference>
<reference evidence="43" key="1">
    <citation type="submission" date="2017-11" db="EMBL/GenBank/DDBJ databases">
        <authorList>
            <person name="Lima N.C."/>
            <person name="Parody-Merino A.M."/>
            <person name="Battley P.F."/>
            <person name="Fidler A.E."/>
            <person name="Prosdocimi F."/>
        </authorList>
    </citation>
    <scope>NUCLEOTIDE SEQUENCE [LARGE SCALE GENOMIC DNA]</scope>
</reference>
<evidence type="ECO:0000256" key="1">
    <source>
        <dbReference type="ARBA" id="ARBA00000900"/>
    </source>
</evidence>
<dbReference type="CDD" id="cd16766">
    <property type="entry name" value="RING-HC_TIF1gamma"/>
    <property type="match status" value="1"/>
</dbReference>
<dbReference type="Pfam" id="PF00628">
    <property type="entry name" value="PHD"/>
    <property type="match status" value="1"/>
</dbReference>
<keyword evidence="13" id="KW-0677">Repeat</keyword>
<keyword evidence="9" id="KW-0808">Transferase</keyword>
<evidence type="ECO:0000256" key="26">
    <source>
        <dbReference type="ARBA" id="ARBA00023242"/>
    </source>
</evidence>
<keyword evidence="7" id="KW-0678">Repressor</keyword>
<feature type="compositionally biased region" description="Polar residues" evidence="35">
    <location>
        <begin position="556"/>
        <end position="574"/>
    </location>
</feature>
<dbReference type="SMART" id="SM00297">
    <property type="entry name" value="BROMO"/>
    <property type="match status" value="1"/>
</dbReference>
<feature type="domain" description="RING-type" evidence="40">
    <location>
        <begin position="153"/>
        <end position="213"/>
    </location>
</feature>
<dbReference type="Proteomes" id="UP000233556">
    <property type="component" value="Unassembled WGS sequence"/>
</dbReference>
<feature type="compositionally biased region" description="Low complexity" evidence="35">
    <location>
        <begin position="652"/>
        <end position="664"/>
    </location>
</feature>
<dbReference type="CDD" id="cd08403">
    <property type="entry name" value="C2B_Synaptotagmin-3-5-6-9-10"/>
    <property type="match status" value="1"/>
</dbReference>
<dbReference type="InterPro" id="IPR001565">
    <property type="entry name" value="Synaptotagmin"/>
</dbReference>
<evidence type="ECO:0000256" key="35">
    <source>
        <dbReference type="SAM" id="MobiDB-lite"/>
    </source>
</evidence>
<evidence type="ECO:0000256" key="6">
    <source>
        <dbReference type="ARBA" id="ARBA00012483"/>
    </source>
</evidence>
<dbReference type="EC" id="2.3.2.27" evidence="6"/>
<dbReference type="PRINTS" id="PR00503">
    <property type="entry name" value="BROMODOMAIN"/>
</dbReference>
<feature type="region of interest" description="Disordered" evidence="35">
    <location>
        <begin position="637"/>
        <end position="664"/>
    </location>
</feature>
<evidence type="ECO:0000256" key="29">
    <source>
        <dbReference type="ARBA" id="ARBA00075989"/>
    </source>
</evidence>
<keyword evidence="20 34" id="KW-0175">Coiled coil</keyword>
<evidence type="ECO:0000259" key="39">
    <source>
        <dbReference type="PROSITE" id="PS50016"/>
    </source>
</evidence>
<dbReference type="EMBL" id="KZ505994">
    <property type="protein sequence ID" value="PKU42428.1"/>
    <property type="molecule type" value="Genomic_DNA"/>
</dbReference>
<evidence type="ECO:0000256" key="24">
    <source>
        <dbReference type="ARBA" id="ARBA00023163"/>
    </source>
</evidence>
<evidence type="ECO:0000256" key="5">
    <source>
        <dbReference type="ARBA" id="ARBA00006996"/>
    </source>
</evidence>
<keyword evidence="23 36" id="KW-0472">Membrane</keyword>
<evidence type="ECO:0000256" key="12">
    <source>
        <dbReference type="ARBA" id="ARBA00022728"/>
    </source>
</evidence>
<dbReference type="CDD" id="cd15624">
    <property type="entry name" value="PHD_TIF1gamma"/>
    <property type="match status" value="1"/>
</dbReference>
<name>A0A2I0U8P8_LIMLA</name>
<evidence type="ECO:0000256" key="19">
    <source>
        <dbReference type="ARBA" id="ARBA00023015"/>
    </source>
</evidence>
<keyword evidence="25" id="KW-0508">mRNA splicing</keyword>
<dbReference type="SMART" id="SM00336">
    <property type="entry name" value="BBOX"/>
    <property type="match status" value="2"/>
</dbReference>
<dbReference type="PROSITE" id="PS50014">
    <property type="entry name" value="BROMODOMAIN_2"/>
    <property type="match status" value="1"/>
</dbReference>
<keyword evidence="24" id="KW-0804">Transcription</keyword>
<evidence type="ECO:0000256" key="14">
    <source>
        <dbReference type="ARBA" id="ARBA00022771"/>
    </source>
</evidence>
<comment type="pathway">
    <text evidence="4">Protein modification; protein ubiquitination.</text>
</comment>
<feature type="coiled-coil region" evidence="34">
    <location>
        <begin position="338"/>
        <end position="390"/>
    </location>
</feature>
<feature type="region of interest" description="Disordered" evidence="35">
    <location>
        <begin position="556"/>
        <end position="625"/>
    </location>
</feature>
<dbReference type="Gene3D" id="3.30.40.10">
    <property type="entry name" value="Zinc/RING finger domain, C3HC4 (zinc finger)"/>
    <property type="match status" value="2"/>
</dbReference>
<evidence type="ECO:0000259" key="41">
    <source>
        <dbReference type="PROSITE" id="PS50119"/>
    </source>
</evidence>
<evidence type="ECO:0000256" key="33">
    <source>
        <dbReference type="PROSITE-ProRule" id="PRU00035"/>
    </source>
</evidence>
<dbReference type="InterPro" id="IPR019787">
    <property type="entry name" value="Znf_PHD-finger"/>
</dbReference>
<evidence type="ECO:0000256" key="22">
    <source>
        <dbReference type="ARBA" id="ARBA00023125"/>
    </source>
</evidence>
<evidence type="ECO:0000256" key="32">
    <source>
        <dbReference type="PROSITE-ProRule" id="PRU00024"/>
    </source>
</evidence>
<protein>
    <recommendedName>
        <fullName evidence="28">E3 ubiquitin-protein ligase TRIM33</fullName>
        <ecNumber evidence="6">2.3.2.27</ecNumber>
    </recommendedName>
    <alternativeName>
        <fullName evidence="29">RING-type E3 ubiquitin transferase TRIM33</fullName>
    </alternativeName>
    <alternativeName>
        <fullName evidence="31">Transcription intermediary factor 1-gamma</fullName>
    </alternativeName>
    <alternativeName>
        <fullName evidence="30">Tripartite motif-containing protein 33</fullName>
    </alternativeName>
</protein>
<dbReference type="InterPro" id="IPR000008">
    <property type="entry name" value="C2_dom"/>
</dbReference>
<keyword evidence="27" id="KW-0968">Cytoplasmic vesicle</keyword>
<sequence>MRNEFERLAARQPLELLSMKRYELPAPSSGQKNDITAWQECVNNSMAQLEHQAVRIENLELMSQHGCNAWKVYNEHLVHMIEQAQKELQKLRWVSLVSKNYEIERTIVQLENEISQIKQQHGEANKENIQQDFHPVPPLTPAAPAPFSLLDTCAVCAQSLQSRREAEPKLLPCLHSFCRRCLPEPERQLSVPVPGGANGDVQQVGVIRCPICRQECRQIDLVDNYFVKDTSEAPSSSDEKSEQVCTSCEDNASAVGFCVECGEWLCKTCIEAHQRVKFTKDHMIRKKEDVSSEAVGASGQRPVFCPVHKQEQLKLFCETCDRLTCRDCQLLEHKEHRYQFLEEAFQNQKGAIENLLAKLLEKKNYVNFAATQVQNRIKEVNETNKRVEQEIKVAIFTLINEINKKGKSLLQHLENVTKERQMKLIQQQNDITGLSRQVKHVMNFTNWAIASGSSTALLYSKRLITFQLRHILKARCDPVPAANGAIRFHCDPTFWAKNVVNLGNLVIENKPTPTYTPNVVVGQAPPGTNHINKAPGQINLAQLRLQHMQQQVYAQKHQQLQQMRMGQPTGSVPRQSSQQVLQQQHSNPGHAGPFPVVSVHNTTINPTSPTTATMASANRGPTSPSVTAIELIPSVTNPENLPSLPDIPPIQLSSPESSLTPPLSTNLHLESELEALGSLENHVKTEPTDLSESCKQSGHSLVNGKSPVRSLMHRSARIGEGNNKDDDPNEDWCAVCQNGGDLLCCEKCPKVFHLTCHVPTLLSFPSGEWICTFCRDLSKPEVEYDCDNSQHSKKGKTAQGLSPVDQRIPNYYKIIKKPMDLSTVKKKLQKKHSQHYQTPEDFVADVRLIFKNCERFNEMMKVVQVYAETQEINLKADSEVAQAGKAVALYFEDKLTEIYPDRTFQPLPEFEQEEDDGEITEDSDEDFIQPQYYSELSSEAAYELEMSRKIGVNLFDFLRQLRGKAEDAVWEMSGTKDDSRCQKAVHIVTELCRKKSLPSLDLDICREFLLLPSDQSLIISEPELSVSLLAVIVIVCGLALVAVFLFLFWKLCWVPWRNKAISSNPAILQSEADCGKENMADKLKDAGAISFLEAAVKISHTSPDIPAEVQMSMKDHIMRRTRIQRQTTEPASSTRHISFKRHLPRQMHVSSMDYGMDPPAVAEQPTSIGRIKPELYKQKSVDSEDPKKEAAKTCGKINFTLKYDYENETLTVRILRAFDLPAKDFCGSSDPYVKIYLLPDRKRKFQTRVHRKTLNPTFDESFHFPVPHEELASRKLHLSVFDFDRFSRHDMIGEVILENLFEASDLSRETSIWKDIQYATTESVDLGEIMFSLCYLPTAGRLTLTVIKCRNLKAMDITGYSDPYVKVSLLCDGRRLKKKKTTIKKNTLNPTYNEAIIFDIPPENMDQVSLLISVMDYDRVGHNEIIGVCRVGVNAEGLGRDHWNEMLAYPRKPIAHWHPLVEWQGRAASFDSQGSCPSPKPPPTP</sequence>
<keyword evidence="21 33" id="KW-0103">Bromodomain</keyword>
<keyword evidence="10 36" id="KW-0812">Transmembrane</keyword>
<dbReference type="PROSITE" id="PS00518">
    <property type="entry name" value="ZF_RING_1"/>
    <property type="match status" value="1"/>
</dbReference>
<evidence type="ECO:0000256" key="28">
    <source>
        <dbReference type="ARBA" id="ARBA00073067"/>
    </source>
</evidence>
<keyword evidence="14 32" id="KW-0863">Zinc-finger</keyword>
<organism evidence="42 43">
    <name type="scientific">Limosa lapponica baueri</name>
    <dbReference type="NCBI Taxonomy" id="1758121"/>
    <lineage>
        <taxon>Eukaryota</taxon>
        <taxon>Metazoa</taxon>
        <taxon>Chordata</taxon>
        <taxon>Craniata</taxon>
        <taxon>Vertebrata</taxon>
        <taxon>Euteleostomi</taxon>
        <taxon>Archelosauria</taxon>
        <taxon>Archosauria</taxon>
        <taxon>Dinosauria</taxon>
        <taxon>Saurischia</taxon>
        <taxon>Theropoda</taxon>
        <taxon>Coelurosauria</taxon>
        <taxon>Aves</taxon>
        <taxon>Neognathae</taxon>
        <taxon>Neoaves</taxon>
        <taxon>Charadriiformes</taxon>
        <taxon>Scolopacidae</taxon>
        <taxon>Limosa</taxon>
    </lineage>
</organism>
<dbReference type="InterPro" id="IPR001965">
    <property type="entry name" value="Znf_PHD"/>
</dbReference>
<evidence type="ECO:0000256" key="10">
    <source>
        <dbReference type="ARBA" id="ARBA00022692"/>
    </source>
</evidence>
<dbReference type="CDD" id="cd08385">
    <property type="entry name" value="C2A_Synaptotagmin-1-5-6-9-10"/>
    <property type="match status" value="1"/>
</dbReference>
<keyword evidence="17" id="KW-0106">Calcium</keyword>
<evidence type="ECO:0000256" key="36">
    <source>
        <dbReference type="SAM" id="Phobius"/>
    </source>
</evidence>
<feature type="compositionally biased region" description="Low complexity" evidence="35">
    <location>
        <begin position="575"/>
        <end position="586"/>
    </location>
</feature>
<dbReference type="Pfam" id="PF00439">
    <property type="entry name" value="Bromodomain"/>
    <property type="match status" value="1"/>
</dbReference>
<dbReference type="InterPro" id="IPR011011">
    <property type="entry name" value="Znf_FYVE_PHD"/>
</dbReference>
<evidence type="ECO:0000256" key="23">
    <source>
        <dbReference type="ARBA" id="ARBA00023136"/>
    </source>
</evidence>
<dbReference type="PROSITE" id="PS50119">
    <property type="entry name" value="ZF_BBOX"/>
    <property type="match status" value="2"/>
</dbReference>
<feature type="transmembrane region" description="Helical" evidence="36">
    <location>
        <begin position="1024"/>
        <end position="1049"/>
    </location>
</feature>
<keyword evidence="16" id="KW-0862">Zinc</keyword>
<keyword evidence="22" id="KW-0238">DNA-binding</keyword>
<keyword evidence="8" id="KW-0507">mRNA processing</keyword>
<dbReference type="GO" id="GO:0061630">
    <property type="term" value="F:ubiquitin protein ligase activity"/>
    <property type="evidence" value="ECO:0007669"/>
    <property type="project" value="UniProtKB-EC"/>
</dbReference>
<proteinExistence type="inferred from homology"/>
<dbReference type="PROSITE" id="PS01359">
    <property type="entry name" value="ZF_PHD_1"/>
    <property type="match status" value="1"/>
</dbReference>
<dbReference type="SUPFAM" id="SSF57903">
    <property type="entry name" value="FYVE/PHD zinc finger"/>
    <property type="match status" value="1"/>
</dbReference>
<evidence type="ECO:0000256" key="4">
    <source>
        <dbReference type="ARBA" id="ARBA00004906"/>
    </source>
</evidence>
<evidence type="ECO:0000256" key="31">
    <source>
        <dbReference type="ARBA" id="ARBA00082557"/>
    </source>
</evidence>
<evidence type="ECO:0000313" key="42">
    <source>
        <dbReference type="EMBL" id="PKU42428.1"/>
    </source>
</evidence>
<dbReference type="Pfam" id="PF05700">
    <property type="entry name" value="BCAS2"/>
    <property type="match status" value="1"/>
</dbReference>